<dbReference type="PANTHER" id="PTHR23502">
    <property type="entry name" value="MAJOR FACILITATOR SUPERFAMILY"/>
    <property type="match status" value="1"/>
</dbReference>
<dbReference type="InterPro" id="IPR020846">
    <property type="entry name" value="MFS_dom"/>
</dbReference>
<keyword evidence="3 7" id="KW-0812">Transmembrane</keyword>
<dbReference type="InterPro" id="IPR011701">
    <property type="entry name" value="MFS"/>
</dbReference>
<dbReference type="FunFam" id="1.20.1250.20:FF:000082">
    <property type="entry name" value="MFS multidrug transporter, putative"/>
    <property type="match status" value="1"/>
</dbReference>
<dbReference type="Pfam" id="PF07690">
    <property type="entry name" value="MFS_1"/>
    <property type="match status" value="1"/>
</dbReference>
<evidence type="ECO:0000256" key="3">
    <source>
        <dbReference type="ARBA" id="ARBA00022692"/>
    </source>
</evidence>
<protein>
    <submittedName>
        <fullName evidence="9">Major facilitator superfamily domain-containing protein</fullName>
    </submittedName>
</protein>
<evidence type="ECO:0000256" key="4">
    <source>
        <dbReference type="ARBA" id="ARBA00022989"/>
    </source>
</evidence>
<gene>
    <name evidence="9" type="ORF">BDY17DRAFT_315727</name>
</gene>
<feature type="transmembrane region" description="Helical" evidence="7">
    <location>
        <begin position="257"/>
        <end position="274"/>
    </location>
</feature>
<keyword evidence="10" id="KW-1185">Reference proteome</keyword>
<feature type="transmembrane region" description="Helical" evidence="7">
    <location>
        <begin position="225"/>
        <end position="245"/>
    </location>
</feature>
<evidence type="ECO:0000256" key="1">
    <source>
        <dbReference type="ARBA" id="ARBA00004141"/>
    </source>
</evidence>
<dbReference type="PANTHER" id="PTHR23502:SF182">
    <property type="entry name" value="POLYAMINE TRANSPORTER, PUTATIVE-RELATED"/>
    <property type="match status" value="1"/>
</dbReference>
<dbReference type="InterPro" id="IPR036259">
    <property type="entry name" value="MFS_trans_sf"/>
</dbReference>
<feature type="domain" description="Major facilitator superfamily (MFS) profile" evidence="8">
    <location>
        <begin position="101"/>
        <end position="533"/>
    </location>
</feature>
<organism evidence="9 10">
    <name type="scientific">Neohortaea acidophila</name>
    <dbReference type="NCBI Taxonomy" id="245834"/>
    <lineage>
        <taxon>Eukaryota</taxon>
        <taxon>Fungi</taxon>
        <taxon>Dikarya</taxon>
        <taxon>Ascomycota</taxon>
        <taxon>Pezizomycotina</taxon>
        <taxon>Dothideomycetes</taxon>
        <taxon>Dothideomycetidae</taxon>
        <taxon>Mycosphaerellales</taxon>
        <taxon>Teratosphaeriaceae</taxon>
        <taxon>Neohortaea</taxon>
    </lineage>
</organism>
<keyword evidence="4 7" id="KW-1133">Transmembrane helix</keyword>
<evidence type="ECO:0000256" key="5">
    <source>
        <dbReference type="ARBA" id="ARBA00023136"/>
    </source>
</evidence>
<dbReference type="SUPFAM" id="SSF103473">
    <property type="entry name" value="MFS general substrate transporter"/>
    <property type="match status" value="1"/>
</dbReference>
<feature type="transmembrane region" description="Helical" evidence="7">
    <location>
        <begin position="366"/>
        <end position="391"/>
    </location>
</feature>
<dbReference type="GO" id="GO:0005886">
    <property type="term" value="C:plasma membrane"/>
    <property type="evidence" value="ECO:0007669"/>
    <property type="project" value="TreeGrafter"/>
</dbReference>
<sequence length="544" mass="59185">MAHQTPPIEHPSDSRQPSVEHSTDDAPHPGKTHSELGREETESLELALGGGGLITDLSDNELPADLEKARTTDSQKIRNAADWDGPDDPGNSQNWPLRKRAYHQLAAGSLAFAVTASASLITPATQEIAAHFHVSLTAAILPLTLYTIGLACGPIIAAPISETFGRTIVYRVSAPVFMLFLLGAGLSKSFGSLLVCRLLAGIAGSPVLAVGAGTSADMYPIHTRATASTFFIMMPFLGPGMGPIIGGFVAQYKGWRWTQYVSIMIGVVAFILVLPMQETYKKIILTRRAKKLGIPGPPKPNLTPLQTVKFLLTVTLARPVRMIATEPIVLFFSFYNSFTFAILFAFFAAYPYVFTNVYHFNTFQNGLAFVGILVGVLLGVALSITIDRLVYHRVHWKRAQAEGRTAVAPEHRLYVAMVSAFLLPIGLFWFAWTARPSIHWISPILAGVPFAAGNLGLFIAVALYLIDVYGPLNGASALAANGLMRYTLGAVFPLFTIQMYETLHIGWATSLLGFISILLLPIPFVFYKYGAKIREKSAYDTLKV</sequence>
<dbReference type="GO" id="GO:0000297">
    <property type="term" value="F:spermine transmembrane transporter activity"/>
    <property type="evidence" value="ECO:0007669"/>
    <property type="project" value="TreeGrafter"/>
</dbReference>
<dbReference type="AlphaFoldDB" id="A0A6A6PYI2"/>
<dbReference type="RefSeq" id="XP_033591837.1">
    <property type="nucleotide sequence ID" value="XM_033735935.1"/>
</dbReference>
<feature type="region of interest" description="Disordered" evidence="6">
    <location>
        <begin position="1"/>
        <end position="92"/>
    </location>
</feature>
<feature type="compositionally biased region" description="Basic and acidic residues" evidence="6">
    <location>
        <begin position="65"/>
        <end position="81"/>
    </location>
</feature>
<evidence type="ECO:0000256" key="2">
    <source>
        <dbReference type="ARBA" id="ARBA00008335"/>
    </source>
</evidence>
<evidence type="ECO:0000256" key="7">
    <source>
        <dbReference type="SAM" id="Phobius"/>
    </source>
</evidence>
<dbReference type="CDD" id="cd17323">
    <property type="entry name" value="MFS_Tpo1_MDR_like"/>
    <property type="match status" value="1"/>
</dbReference>
<dbReference type="GO" id="GO:0015606">
    <property type="term" value="F:spermidine transmembrane transporter activity"/>
    <property type="evidence" value="ECO:0007669"/>
    <property type="project" value="TreeGrafter"/>
</dbReference>
<evidence type="ECO:0000256" key="6">
    <source>
        <dbReference type="SAM" id="MobiDB-lite"/>
    </source>
</evidence>
<feature type="transmembrane region" description="Helical" evidence="7">
    <location>
        <begin position="130"/>
        <end position="156"/>
    </location>
</feature>
<keyword evidence="5 7" id="KW-0472">Membrane</keyword>
<dbReference type="EMBL" id="MU001633">
    <property type="protein sequence ID" value="KAF2485268.1"/>
    <property type="molecule type" value="Genomic_DNA"/>
</dbReference>
<feature type="transmembrane region" description="Helical" evidence="7">
    <location>
        <begin position="105"/>
        <end position="124"/>
    </location>
</feature>
<dbReference type="Proteomes" id="UP000799767">
    <property type="component" value="Unassembled WGS sequence"/>
</dbReference>
<reference evidence="9" key="1">
    <citation type="journal article" date="2020" name="Stud. Mycol.">
        <title>101 Dothideomycetes genomes: a test case for predicting lifestyles and emergence of pathogens.</title>
        <authorList>
            <person name="Haridas S."/>
            <person name="Albert R."/>
            <person name="Binder M."/>
            <person name="Bloem J."/>
            <person name="Labutti K."/>
            <person name="Salamov A."/>
            <person name="Andreopoulos B."/>
            <person name="Baker S."/>
            <person name="Barry K."/>
            <person name="Bills G."/>
            <person name="Bluhm B."/>
            <person name="Cannon C."/>
            <person name="Castanera R."/>
            <person name="Culley D."/>
            <person name="Daum C."/>
            <person name="Ezra D."/>
            <person name="Gonzalez J."/>
            <person name="Henrissat B."/>
            <person name="Kuo A."/>
            <person name="Liang C."/>
            <person name="Lipzen A."/>
            <person name="Lutzoni F."/>
            <person name="Magnuson J."/>
            <person name="Mondo S."/>
            <person name="Nolan M."/>
            <person name="Ohm R."/>
            <person name="Pangilinan J."/>
            <person name="Park H.-J."/>
            <person name="Ramirez L."/>
            <person name="Alfaro M."/>
            <person name="Sun H."/>
            <person name="Tritt A."/>
            <person name="Yoshinaga Y."/>
            <person name="Zwiers L.-H."/>
            <person name="Turgeon B."/>
            <person name="Goodwin S."/>
            <person name="Spatafora J."/>
            <person name="Crous P."/>
            <person name="Grigoriev I."/>
        </authorList>
    </citation>
    <scope>NUCLEOTIDE SEQUENCE</scope>
    <source>
        <strain evidence="9">CBS 113389</strain>
    </source>
</reference>
<feature type="transmembrane region" description="Helical" evidence="7">
    <location>
        <begin position="412"/>
        <end position="432"/>
    </location>
</feature>
<accession>A0A6A6PYI2</accession>
<feature type="transmembrane region" description="Helical" evidence="7">
    <location>
        <begin position="328"/>
        <end position="354"/>
    </location>
</feature>
<evidence type="ECO:0000259" key="8">
    <source>
        <dbReference type="PROSITE" id="PS50850"/>
    </source>
</evidence>
<feature type="transmembrane region" description="Helical" evidence="7">
    <location>
        <begin position="444"/>
        <end position="466"/>
    </location>
</feature>
<comment type="similarity">
    <text evidence="2">Belongs to the major facilitator superfamily.</text>
</comment>
<dbReference type="GeneID" id="54476937"/>
<feature type="transmembrane region" description="Helical" evidence="7">
    <location>
        <begin position="505"/>
        <end position="527"/>
    </location>
</feature>
<feature type="compositionally biased region" description="Basic and acidic residues" evidence="6">
    <location>
        <begin position="21"/>
        <end position="41"/>
    </location>
</feature>
<proteinExistence type="inferred from homology"/>
<dbReference type="OrthoDB" id="3936150at2759"/>
<feature type="transmembrane region" description="Helical" evidence="7">
    <location>
        <begin position="192"/>
        <end position="213"/>
    </location>
</feature>
<comment type="subcellular location">
    <subcellularLocation>
        <location evidence="1">Membrane</location>
        <topology evidence="1">Multi-pass membrane protein</topology>
    </subcellularLocation>
</comment>
<evidence type="ECO:0000313" key="10">
    <source>
        <dbReference type="Proteomes" id="UP000799767"/>
    </source>
</evidence>
<dbReference type="PROSITE" id="PS50850">
    <property type="entry name" value="MFS"/>
    <property type="match status" value="1"/>
</dbReference>
<evidence type="ECO:0000313" key="9">
    <source>
        <dbReference type="EMBL" id="KAF2485268.1"/>
    </source>
</evidence>
<feature type="transmembrane region" description="Helical" evidence="7">
    <location>
        <begin position="168"/>
        <end position="186"/>
    </location>
</feature>
<name>A0A6A6PYI2_9PEZI</name>
<feature type="transmembrane region" description="Helical" evidence="7">
    <location>
        <begin position="478"/>
        <end position="499"/>
    </location>
</feature>
<dbReference type="Gene3D" id="1.20.1250.20">
    <property type="entry name" value="MFS general substrate transporter like domains"/>
    <property type="match status" value="1"/>
</dbReference>